<comment type="caution">
    <text evidence="1">The sequence shown here is derived from an EMBL/GenBank/DDBJ whole genome shotgun (WGS) entry which is preliminary data.</text>
</comment>
<dbReference type="EMBL" id="CAJOBB010001264">
    <property type="protein sequence ID" value="CAF3832965.1"/>
    <property type="molecule type" value="Genomic_DNA"/>
</dbReference>
<sequence>MSIIVSSKISYFENYKKQSEFSNEDLDAAHISELFQTENNALIQLVIRDRHKKSTNHLNSNTLQKEMIDNEIYQLSNSYTQQNYNRFIQMNK</sequence>
<dbReference type="AlphaFoldDB" id="A0A819DQ01"/>
<name>A0A819DQ01_9BILA</name>
<protein>
    <submittedName>
        <fullName evidence="1">Uncharacterized protein</fullName>
    </submittedName>
</protein>
<proteinExistence type="predicted"/>
<evidence type="ECO:0000313" key="1">
    <source>
        <dbReference type="EMBL" id="CAF3832965.1"/>
    </source>
</evidence>
<organism evidence="1 2">
    <name type="scientific">Adineta steineri</name>
    <dbReference type="NCBI Taxonomy" id="433720"/>
    <lineage>
        <taxon>Eukaryota</taxon>
        <taxon>Metazoa</taxon>
        <taxon>Spiralia</taxon>
        <taxon>Gnathifera</taxon>
        <taxon>Rotifera</taxon>
        <taxon>Eurotatoria</taxon>
        <taxon>Bdelloidea</taxon>
        <taxon>Adinetida</taxon>
        <taxon>Adinetidae</taxon>
        <taxon>Adineta</taxon>
    </lineage>
</organism>
<reference evidence="1" key="1">
    <citation type="submission" date="2021-02" db="EMBL/GenBank/DDBJ databases">
        <authorList>
            <person name="Nowell W R."/>
        </authorList>
    </citation>
    <scope>NUCLEOTIDE SEQUENCE</scope>
</reference>
<dbReference type="Proteomes" id="UP000663868">
    <property type="component" value="Unassembled WGS sequence"/>
</dbReference>
<evidence type="ECO:0000313" key="2">
    <source>
        <dbReference type="Proteomes" id="UP000663868"/>
    </source>
</evidence>
<gene>
    <name evidence="1" type="ORF">KXQ929_LOCUS18978</name>
</gene>
<accession>A0A819DQ01</accession>